<dbReference type="RefSeq" id="WP_250095322.1">
    <property type="nucleotide sequence ID" value="NZ_JAKRYL010000003.1"/>
</dbReference>
<evidence type="ECO:0000313" key="6">
    <source>
        <dbReference type="Proteomes" id="UP001139150"/>
    </source>
</evidence>
<dbReference type="GO" id="GO:0055052">
    <property type="term" value="C:ATP-binding cassette (ABC) transporter complex, substrate-binding subunit-containing"/>
    <property type="evidence" value="ECO:0007669"/>
    <property type="project" value="TreeGrafter"/>
</dbReference>
<dbReference type="PROSITE" id="PS51257">
    <property type="entry name" value="PROKAR_LIPOPROTEIN"/>
    <property type="match status" value="1"/>
</dbReference>
<dbReference type="PANTHER" id="PTHR30061:SF50">
    <property type="entry name" value="MALTOSE_MALTODEXTRIN-BINDING PERIPLASMIC PROTEIN"/>
    <property type="match status" value="1"/>
</dbReference>
<organism evidence="5 6">
    <name type="scientific">Halalkalibacter alkaliphilus</name>
    <dbReference type="NCBI Taxonomy" id="2917993"/>
    <lineage>
        <taxon>Bacteria</taxon>
        <taxon>Bacillati</taxon>
        <taxon>Bacillota</taxon>
        <taxon>Bacilli</taxon>
        <taxon>Bacillales</taxon>
        <taxon>Bacillaceae</taxon>
        <taxon>Halalkalibacter</taxon>
    </lineage>
</organism>
<evidence type="ECO:0000313" key="5">
    <source>
        <dbReference type="EMBL" id="MCL7746177.1"/>
    </source>
</evidence>
<feature type="chain" id="PRO_5040742769" evidence="4">
    <location>
        <begin position="24"/>
        <end position="418"/>
    </location>
</feature>
<dbReference type="Gene3D" id="3.40.190.10">
    <property type="entry name" value="Periplasmic binding protein-like II"/>
    <property type="match status" value="2"/>
</dbReference>
<name>A0A9X2A3I1_9BACI</name>
<dbReference type="InterPro" id="IPR006059">
    <property type="entry name" value="SBP"/>
</dbReference>
<dbReference type="AlphaFoldDB" id="A0A9X2A3I1"/>
<dbReference type="EMBL" id="JAKRYL010000003">
    <property type="protein sequence ID" value="MCL7746177.1"/>
    <property type="molecule type" value="Genomic_DNA"/>
</dbReference>
<dbReference type="Pfam" id="PF13416">
    <property type="entry name" value="SBP_bac_8"/>
    <property type="match status" value="1"/>
</dbReference>
<evidence type="ECO:0000256" key="3">
    <source>
        <dbReference type="ARBA" id="ARBA00022729"/>
    </source>
</evidence>
<dbReference type="PANTHER" id="PTHR30061">
    <property type="entry name" value="MALTOSE-BINDING PERIPLASMIC PROTEIN"/>
    <property type="match status" value="1"/>
</dbReference>
<comment type="similarity">
    <text evidence="1">Belongs to the bacterial solute-binding protein 1 family.</text>
</comment>
<evidence type="ECO:0000256" key="1">
    <source>
        <dbReference type="ARBA" id="ARBA00008520"/>
    </source>
</evidence>
<accession>A0A9X2A3I1</accession>
<dbReference type="SUPFAM" id="SSF53850">
    <property type="entry name" value="Periplasmic binding protein-like II"/>
    <property type="match status" value="1"/>
</dbReference>
<dbReference type="Proteomes" id="UP001139150">
    <property type="component" value="Unassembled WGS sequence"/>
</dbReference>
<comment type="caution">
    <text evidence="5">The sequence shown here is derived from an EMBL/GenBank/DDBJ whole genome shotgun (WGS) entry which is preliminary data.</text>
</comment>
<sequence>MKKNVLCLLVVLLLLTGCGNQTIIGDSSPALNTEHEKEVIVYWHTYNEKETYILENSVIPLFEQEYPSIKVKSVRQHYNNTLISEMISRASTNRAPDIIRLNIAWTPEFAQLDLLHPLSDFEEFDDLKDQFDERLMQSSYYNGNYYGIPLNIYTKASIYNQDLLGSSGDANPPVTMDELINVVEKNQYVIGISNFSIWATLHYFYGFGGMLTDPTYSQATGYLDSEKSIAAVNKLLSFYQKGRLVTSGGLWQGILDGNFFMIDEGPWFYSSFSEEQIQSMNQKTVAAPFPIYESNRAVLGGENIVISKAAKDKEAAWTFAKWMTNIEAQTYMAQAGLKPTNKKVELSELYDHLPHYQPYVDSLDDALFLPYIPKWWEVDEIYSKYLELIFSGSVSVEEGLTKAAQEIDLVLARERIER</sequence>
<keyword evidence="2" id="KW-0813">Transport</keyword>
<evidence type="ECO:0000256" key="2">
    <source>
        <dbReference type="ARBA" id="ARBA00022448"/>
    </source>
</evidence>
<keyword evidence="6" id="KW-1185">Reference proteome</keyword>
<dbReference type="GO" id="GO:0015768">
    <property type="term" value="P:maltose transport"/>
    <property type="evidence" value="ECO:0007669"/>
    <property type="project" value="TreeGrafter"/>
</dbReference>
<evidence type="ECO:0000256" key="4">
    <source>
        <dbReference type="SAM" id="SignalP"/>
    </source>
</evidence>
<feature type="signal peptide" evidence="4">
    <location>
        <begin position="1"/>
        <end position="23"/>
    </location>
</feature>
<protein>
    <submittedName>
        <fullName evidence="5">Extracellular solute-binding protein</fullName>
    </submittedName>
</protein>
<dbReference type="GO" id="GO:1901982">
    <property type="term" value="F:maltose binding"/>
    <property type="evidence" value="ECO:0007669"/>
    <property type="project" value="TreeGrafter"/>
</dbReference>
<gene>
    <name evidence="5" type="ORF">MF646_03495</name>
</gene>
<dbReference type="GO" id="GO:0042956">
    <property type="term" value="P:maltodextrin transmembrane transport"/>
    <property type="evidence" value="ECO:0007669"/>
    <property type="project" value="TreeGrafter"/>
</dbReference>
<keyword evidence="3 4" id="KW-0732">Signal</keyword>
<proteinExistence type="inferred from homology"/>
<reference evidence="5" key="1">
    <citation type="submission" date="2022-02" db="EMBL/GenBank/DDBJ databases">
        <title>Halalkalibacter sp. nov. isolated from Lonar Lake, India.</title>
        <authorList>
            <person name="Joshi A."/>
            <person name="Thite S."/>
            <person name="Lodha T."/>
        </authorList>
    </citation>
    <scope>NUCLEOTIDE SEQUENCE</scope>
    <source>
        <strain evidence="5">MEB205</strain>
    </source>
</reference>